<evidence type="ECO:0000313" key="1">
    <source>
        <dbReference type="EMBL" id="CAG6653505.1"/>
    </source>
</evidence>
<dbReference type="AlphaFoldDB" id="A0A8D8RPB1"/>
<protein>
    <submittedName>
        <fullName evidence="1">Uncharacterized protein</fullName>
    </submittedName>
</protein>
<organism evidence="1">
    <name type="scientific">Cacopsylla melanoneura</name>
    <dbReference type="NCBI Taxonomy" id="428564"/>
    <lineage>
        <taxon>Eukaryota</taxon>
        <taxon>Metazoa</taxon>
        <taxon>Ecdysozoa</taxon>
        <taxon>Arthropoda</taxon>
        <taxon>Hexapoda</taxon>
        <taxon>Insecta</taxon>
        <taxon>Pterygota</taxon>
        <taxon>Neoptera</taxon>
        <taxon>Paraneoptera</taxon>
        <taxon>Hemiptera</taxon>
        <taxon>Sternorrhyncha</taxon>
        <taxon>Psylloidea</taxon>
        <taxon>Psyllidae</taxon>
        <taxon>Psyllinae</taxon>
        <taxon>Cacopsylla</taxon>
    </lineage>
</organism>
<dbReference type="EMBL" id="HBUF01173902">
    <property type="protein sequence ID" value="CAG6653505.1"/>
    <property type="molecule type" value="Transcribed_RNA"/>
</dbReference>
<reference evidence="1" key="1">
    <citation type="submission" date="2021-05" db="EMBL/GenBank/DDBJ databases">
        <authorList>
            <person name="Alioto T."/>
            <person name="Alioto T."/>
            <person name="Gomez Garrido J."/>
        </authorList>
    </citation>
    <scope>NUCLEOTIDE SEQUENCE</scope>
</reference>
<sequence>MKPKLFRHRNPLKSGQPGLLKMFPVTSVDNERRMKIPGTGSSQRYIIILEPRSSIIIKSRVISLICHKVYESALWQLMSPVRMFYENHTEHTVLIIQSNKYLLDTRYHRSI</sequence>
<name>A0A8D8RPB1_9HEMI</name>
<proteinExistence type="predicted"/>
<accession>A0A8D8RPB1</accession>